<evidence type="ECO:0000256" key="3">
    <source>
        <dbReference type="RuleBase" id="RU000363"/>
    </source>
</evidence>
<keyword evidence="2" id="KW-0560">Oxidoreductase</keyword>
<dbReference type="Proteomes" id="UP000077961">
    <property type="component" value="Unassembled WGS sequence"/>
</dbReference>
<comment type="caution">
    <text evidence="4">The sequence shown here is derived from an EMBL/GenBank/DDBJ whole genome shotgun (WGS) entry which is preliminary data.</text>
</comment>
<dbReference type="Proteomes" id="UP000078116">
    <property type="component" value="Unassembled WGS sequence"/>
</dbReference>
<evidence type="ECO:0000313" key="7">
    <source>
        <dbReference type="Proteomes" id="UP000078116"/>
    </source>
</evidence>
<dbReference type="PANTHER" id="PTHR43391:SF82">
    <property type="entry name" value="OXIDOREDUCTASE SADH-RELATED"/>
    <property type="match status" value="1"/>
</dbReference>
<accession>A0A1A9MY14</accession>
<dbReference type="GO" id="GO:0016491">
    <property type="term" value="F:oxidoreductase activity"/>
    <property type="evidence" value="ECO:0007669"/>
    <property type="project" value="UniProtKB-KW"/>
</dbReference>
<name>A0A1A9MY14_9BURK</name>
<sequence length="261" mass="27972">MPGGRPTIFVTGAASGIGRACAELFARRGWFVGLYDINADGAATVAATLGEGNAVSGELDVSDPEAWQRALAAFWAESGQRLDVLLNNAGILSSGQFEEVPMARHYAMLDVNVRGMITGCHCSFRYLQRTPGSHVINIASATAIYGQPELATYSGTKFAVRGFTEGLDLEWSKLGIRVSDIWPSFVKTAMADGFDHIPSAKSLGIRLMPADVASTVWTCATTRKLIHKTHWTVGLQAGLLSLATRLAPPAVSRWVVQHIAL</sequence>
<dbReference type="STRING" id="1462993.A6V36_35455"/>
<dbReference type="InterPro" id="IPR036291">
    <property type="entry name" value="NAD(P)-bd_dom_sf"/>
</dbReference>
<dbReference type="Pfam" id="PF00106">
    <property type="entry name" value="adh_short"/>
    <property type="match status" value="1"/>
</dbReference>
<dbReference type="PANTHER" id="PTHR43391">
    <property type="entry name" value="RETINOL DEHYDROGENASE-RELATED"/>
    <property type="match status" value="1"/>
</dbReference>
<evidence type="ECO:0000256" key="1">
    <source>
        <dbReference type="ARBA" id="ARBA00006484"/>
    </source>
</evidence>
<dbReference type="EMBL" id="LXJZ01000196">
    <property type="protein sequence ID" value="OAJ55237.1"/>
    <property type="molecule type" value="Genomic_DNA"/>
</dbReference>
<dbReference type="PRINTS" id="PR00080">
    <property type="entry name" value="SDRFAMILY"/>
</dbReference>
<comment type="similarity">
    <text evidence="1 3">Belongs to the short-chain dehydrogenases/reductases (SDR) family.</text>
</comment>
<dbReference type="EMBL" id="LXKA01000376">
    <property type="protein sequence ID" value="OAJ52287.1"/>
    <property type="molecule type" value="Genomic_DNA"/>
</dbReference>
<dbReference type="InterPro" id="IPR002347">
    <property type="entry name" value="SDR_fam"/>
</dbReference>
<reference evidence="6 7" key="1">
    <citation type="submission" date="2016-04" db="EMBL/GenBank/DDBJ databases">
        <title>Reclassification of Paraburkholderia panaciterrae (Farh et al. 2015) Dobritsa &amp; Samadpour 2016 as a later homotypic synonym of Paraburkholderia ginsengiterrae (Farh et al. 2015) Dobritsa &amp; Samadpour 2016.</title>
        <authorList>
            <person name="Dobritsa A.P."/>
            <person name="Kutumbaka K."/>
            <person name="Samadpour M."/>
        </authorList>
    </citation>
    <scope>NUCLEOTIDE SEQUENCE [LARGE SCALE GENOMIC DNA]</scope>
    <source>
        <strain evidence="4 7">DCY85</strain>
        <strain evidence="5 6">DCY85-1</strain>
    </source>
</reference>
<dbReference type="PRINTS" id="PR00081">
    <property type="entry name" value="GDHRDH"/>
</dbReference>
<evidence type="ECO:0000256" key="2">
    <source>
        <dbReference type="ARBA" id="ARBA00023002"/>
    </source>
</evidence>
<gene>
    <name evidence="5" type="ORF">A6V36_35455</name>
    <name evidence="4" type="ORF">A6V37_36880</name>
</gene>
<evidence type="ECO:0000313" key="6">
    <source>
        <dbReference type="Proteomes" id="UP000077961"/>
    </source>
</evidence>
<organism evidence="4 7">
    <name type="scientific">Paraburkholderia ginsengiterrae</name>
    <dbReference type="NCBI Taxonomy" id="1462993"/>
    <lineage>
        <taxon>Bacteria</taxon>
        <taxon>Pseudomonadati</taxon>
        <taxon>Pseudomonadota</taxon>
        <taxon>Betaproteobacteria</taxon>
        <taxon>Burkholderiales</taxon>
        <taxon>Burkholderiaceae</taxon>
        <taxon>Paraburkholderia</taxon>
    </lineage>
</organism>
<proteinExistence type="inferred from homology"/>
<evidence type="ECO:0000313" key="4">
    <source>
        <dbReference type="EMBL" id="OAJ52287.1"/>
    </source>
</evidence>
<dbReference type="SUPFAM" id="SSF51735">
    <property type="entry name" value="NAD(P)-binding Rossmann-fold domains"/>
    <property type="match status" value="1"/>
</dbReference>
<evidence type="ECO:0000313" key="5">
    <source>
        <dbReference type="EMBL" id="OAJ55237.1"/>
    </source>
</evidence>
<dbReference type="AlphaFoldDB" id="A0A1A9MY14"/>
<keyword evidence="6" id="KW-1185">Reference proteome</keyword>
<protein>
    <submittedName>
        <fullName evidence="4">Short-chain dehydrogenase</fullName>
    </submittedName>
</protein>
<dbReference type="Gene3D" id="3.40.50.720">
    <property type="entry name" value="NAD(P)-binding Rossmann-like Domain"/>
    <property type="match status" value="1"/>
</dbReference>
<dbReference type="NCBIfam" id="NF006123">
    <property type="entry name" value="PRK08267.1"/>
    <property type="match status" value="1"/>
</dbReference>